<dbReference type="EMBL" id="GG745330">
    <property type="protein sequence ID" value="KNE56324.1"/>
    <property type="molecule type" value="Genomic_DNA"/>
</dbReference>
<dbReference type="InterPro" id="IPR043573">
    <property type="entry name" value="Fig4-like"/>
</dbReference>
<evidence type="ECO:0000256" key="3">
    <source>
        <dbReference type="ARBA" id="ARBA00023136"/>
    </source>
</evidence>
<proteinExistence type="predicted"/>
<protein>
    <recommendedName>
        <fullName evidence="5">SAC domain-containing protein</fullName>
    </recommendedName>
</protein>
<feature type="compositionally biased region" description="Low complexity" evidence="4">
    <location>
        <begin position="207"/>
        <end position="225"/>
    </location>
</feature>
<dbReference type="InterPro" id="IPR002013">
    <property type="entry name" value="SAC_dom"/>
</dbReference>
<dbReference type="AlphaFoldDB" id="A0A0L0S1T1"/>
<reference evidence="7" key="2">
    <citation type="submission" date="2009-11" db="EMBL/GenBank/DDBJ databases">
        <title>The Genome Sequence of Allomyces macrogynus strain ATCC 38327.</title>
        <authorList>
            <consortium name="The Broad Institute Genome Sequencing Platform"/>
            <person name="Russ C."/>
            <person name="Cuomo C."/>
            <person name="Shea T."/>
            <person name="Young S.K."/>
            <person name="Zeng Q."/>
            <person name="Koehrsen M."/>
            <person name="Haas B."/>
            <person name="Borodovsky M."/>
            <person name="Guigo R."/>
            <person name="Alvarado L."/>
            <person name="Berlin A."/>
            <person name="Borenstein D."/>
            <person name="Chen Z."/>
            <person name="Engels R."/>
            <person name="Freedman E."/>
            <person name="Gellesch M."/>
            <person name="Goldberg J."/>
            <person name="Griggs A."/>
            <person name="Gujja S."/>
            <person name="Heiman D."/>
            <person name="Hepburn T."/>
            <person name="Howarth C."/>
            <person name="Jen D."/>
            <person name="Larson L."/>
            <person name="Lewis B."/>
            <person name="Mehta T."/>
            <person name="Park D."/>
            <person name="Pearson M."/>
            <person name="Roberts A."/>
            <person name="Saif S."/>
            <person name="Shenoy N."/>
            <person name="Sisk P."/>
            <person name="Stolte C."/>
            <person name="Sykes S."/>
            <person name="Walk T."/>
            <person name="White J."/>
            <person name="Yandava C."/>
            <person name="Burger G."/>
            <person name="Gray M.W."/>
            <person name="Holland P.W.H."/>
            <person name="King N."/>
            <person name="Lang F.B.F."/>
            <person name="Roger A.J."/>
            <person name="Ruiz-Trillo I."/>
            <person name="Lander E."/>
            <person name="Nusbaum C."/>
        </authorList>
    </citation>
    <scope>NUCLEOTIDE SEQUENCE [LARGE SCALE GENOMIC DNA]</scope>
    <source>
        <strain evidence="7">ATCC 38327</strain>
    </source>
</reference>
<comment type="subcellular location">
    <subcellularLocation>
        <location evidence="1">Endomembrane system</location>
    </subcellularLocation>
</comment>
<dbReference type="GO" id="GO:0012505">
    <property type="term" value="C:endomembrane system"/>
    <property type="evidence" value="ECO:0007669"/>
    <property type="project" value="UniProtKB-SubCell"/>
</dbReference>
<evidence type="ECO:0000313" key="6">
    <source>
        <dbReference type="EMBL" id="KNE56324.1"/>
    </source>
</evidence>
<dbReference type="VEuPathDB" id="FungiDB:AMAG_17902"/>
<keyword evidence="7" id="KW-1185">Reference proteome</keyword>
<reference evidence="6 7" key="1">
    <citation type="submission" date="2009-11" db="EMBL/GenBank/DDBJ databases">
        <title>Annotation of Allomyces macrogynus ATCC 38327.</title>
        <authorList>
            <consortium name="The Broad Institute Genome Sequencing Platform"/>
            <person name="Russ C."/>
            <person name="Cuomo C."/>
            <person name="Burger G."/>
            <person name="Gray M.W."/>
            <person name="Holland P.W.H."/>
            <person name="King N."/>
            <person name="Lang F.B.F."/>
            <person name="Roger A.J."/>
            <person name="Ruiz-Trillo I."/>
            <person name="Young S.K."/>
            <person name="Zeng Q."/>
            <person name="Gargeya S."/>
            <person name="Fitzgerald M."/>
            <person name="Haas B."/>
            <person name="Abouelleil A."/>
            <person name="Alvarado L."/>
            <person name="Arachchi H.M."/>
            <person name="Berlin A."/>
            <person name="Chapman S.B."/>
            <person name="Gearin G."/>
            <person name="Goldberg J."/>
            <person name="Griggs A."/>
            <person name="Gujja S."/>
            <person name="Hansen M."/>
            <person name="Heiman D."/>
            <person name="Howarth C."/>
            <person name="Larimer J."/>
            <person name="Lui A."/>
            <person name="MacDonald P.J.P."/>
            <person name="McCowen C."/>
            <person name="Montmayeur A."/>
            <person name="Murphy C."/>
            <person name="Neiman D."/>
            <person name="Pearson M."/>
            <person name="Priest M."/>
            <person name="Roberts A."/>
            <person name="Saif S."/>
            <person name="Shea T."/>
            <person name="Sisk P."/>
            <person name="Stolte C."/>
            <person name="Sykes S."/>
            <person name="Wortman J."/>
            <person name="Nusbaum C."/>
            <person name="Birren B."/>
        </authorList>
    </citation>
    <scope>NUCLEOTIDE SEQUENCE [LARGE SCALE GENOMIC DNA]</scope>
    <source>
        <strain evidence="6 7">ATCC 38327</strain>
    </source>
</reference>
<dbReference type="GO" id="GO:0046856">
    <property type="term" value="P:phosphatidylinositol dephosphorylation"/>
    <property type="evidence" value="ECO:0007669"/>
    <property type="project" value="InterPro"/>
</dbReference>
<dbReference type="Pfam" id="PF02383">
    <property type="entry name" value="Syja_N"/>
    <property type="match status" value="2"/>
</dbReference>
<evidence type="ECO:0000313" key="7">
    <source>
        <dbReference type="Proteomes" id="UP000054350"/>
    </source>
</evidence>
<feature type="region of interest" description="Disordered" evidence="4">
    <location>
        <begin position="196"/>
        <end position="225"/>
    </location>
</feature>
<name>A0A0L0S1T1_ALLM3</name>
<feature type="compositionally biased region" description="Pro residues" evidence="4">
    <location>
        <begin position="416"/>
        <end position="428"/>
    </location>
</feature>
<dbReference type="STRING" id="578462.A0A0L0S1T1"/>
<feature type="region of interest" description="Disordered" evidence="4">
    <location>
        <begin position="400"/>
        <end position="466"/>
    </location>
</feature>
<gene>
    <name evidence="6" type="ORF">AMAG_17902</name>
</gene>
<dbReference type="OrthoDB" id="405996at2759"/>
<keyword evidence="2" id="KW-0378">Hydrolase</keyword>
<dbReference type="GO" id="GO:0043813">
    <property type="term" value="F:phosphatidylinositol-3,5-bisphosphate 5-phosphatase activity"/>
    <property type="evidence" value="ECO:0007669"/>
    <property type="project" value="InterPro"/>
</dbReference>
<feature type="compositionally biased region" description="Low complexity" evidence="4">
    <location>
        <begin position="400"/>
        <end position="415"/>
    </location>
</feature>
<evidence type="ECO:0000256" key="4">
    <source>
        <dbReference type="SAM" id="MobiDB-lite"/>
    </source>
</evidence>
<keyword evidence="3" id="KW-0472">Membrane</keyword>
<evidence type="ECO:0000256" key="2">
    <source>
        <dbReference type="ARBA" id="ARBA00022801"/>
    </source>
</evidence>
<sequence>MRYLSNVDLYETKTRIYAVGSYGTRGHAYRILKFDRTVAPPLDPCVPSAIRTTPHDQIGLAIHDDGVLYTHAQVRQVLDMLDHGNDSVRRIARCHALLGVTRFVAGYYIVAAVQSSEVAALGPHKLFRVDEVRLIPIANPLFVKIPRRVAESNYVAAFHAMTSLQQDLYYSPTYDLTHTLQHNLLAQALRATLRRNASTASGEPGLTPDSATAPAAAAPSPTSSAPPLLCPQCTRVAKRGMGSAGVTESGISNCGMFTWNAYHIEIAVKGTGVLDDASSSSGSGDQSTTASARRIVPPSPWFVPAIQGFVGQVQFSVLGRPIFVTLIARRSRKFAGARFLKRGADADGWVANEVESEQIVHDGVQLHFPDLDKAAKAAASLYRPSSGLGNGSSIWEPAAATAPTAPATSPTAAAPSAPPDDAPAPPMLRPESPSARSEDGDEPAPVAAGHSPPMSPTLGLHKELPPLPKPVTLSGSFASRIGPQVQCAFCYGRGISPDGTVRLERLPVGFPWVPPYTSFVQHRGSIPLIWSQDNSAMTPKPPISLNIRDPFYVVASKHFNRMLEHYGAPLIVFNLIKTNERVKRESILGDDFEMCVKYLNQFLVEGSTSERIEYHHIDMSREAKTGRVIDLLEERVAKMVDEIGFFACVPEPYVQARLRNDGDMICARVQEGIIRTNCIDCLDRTNAAAFVIGKCALERQLVHLGILRTAVLDFDTDAIQQLTALYERHGDAIALQYGGSALVNTMRTYRDRNLATQSRDMIETLKRYYNNSFTDAEKQDAIDIFLGVFRDWDGFVMPNAAWEAMAERAKATGKYTEWRQALPELAEEGALAGSASDETDQWAFRNELVTLEDICKTYDFLVRSAKTRPTPSRTVKAARSNSGV</sequence>
<dbReference type="PROSITE" id="PS50275">
    <property type="entry name" value="SAC"/>
    <property type="match status" value="1"/>
</dbReference>
<evidence type="ECO:0000256" key="1">
    <source>
        <dbReference type="ARBA" id="ARBA00004308"/>
    </source>
</evidence>
<dbReference type="eggNOG" id="KOG1888">
    <property type="taxonomic scope" value="Eukaryota"/>
</dbReference>
<organism evidence="6 7">
    <name type="scientific">Allomyces macrogynus (strain ATCC 38327)</name>
    <name type="common">Allomyces javanicus var. macrogynus</name>
    <dbReference type="NCBI Taxonomy" id="578462"/>
    <lineage>
        <taxon>Eukaryota</taxon>
        <taxon>Fungi</taxon>
        <taxon>Fungi incertae sedis</taxon>
        <taxon>Blastocladiomycota</taxon>
        <taxon>Blastocladiomycetes</taxon>
        <taxon>Blastocladiales</taxon>
        <taxon>Blastocladiaceae</taxon>
        <taxon>Allomyces</taxon>
    </lineage>
</organism>
<feature type="domain" description="SAC" evidence="5">
    <location>
        <begin position="167"/>
        <end position="739"/>
    </location>
</feature>
<accession>A0A0L0S1T1</accession>
<evidence type="ECO:0000259" key="5">
    <source>
        <dbReference type="PROSITE" id="PS50275"/>
    </source>
</evidence>
<dbReference type="Proteomes" id="UP000054350">
    <property type="component" value="Unassembled WGS sequence"/>
</dbReference>
<dbReference type="PANTHER" id="PTHR45738:SF5">
    <property type="entry name" value="POLYPHOSPHOINOSITIDE PHOSPHATASE"/>
    <property type="match status" value="1"/>
</dbReference>
<dbReference type="PANTHER" id="PTHR45738">
    <property type="entry name" value="POLYPHOSPHOINOSITIDE PHOSPHATASE"/>
    <property type="match status" value="1"/>
</dbReference>